<dbReference type="Proteomes" id="UP000198406">
    <property type="component" value="Unassembled WGS sequence"/>
</dbReference>
<dbReference type="PANTHER" id="PTHR31661:SF1">
    <property type="entry name" value="CDAN1-INTERACTING NUCLEASE 1"/>
    <property type="match status" value="1"/>
</dbReference>
<reference evidence="6 7" key="1">
    <citation type="journal article" date="2015" name="Plant Cell">
        <title>Oil accumulation by the oleaginous diatom Fistulifera solaris as revealed by the genome and transcriptome.</title>
        <authorList>
            <person name="Tanaka T."/>
            <person name="Maeda Y."/>
            <person name="Veluchamy A."/>
            <person name="Tanaka M."/>
            <person name="Abida H."/>
            <person name="Marechal E."/>
            <person name="Bowler C."/>
            <person name="Muto M."/>
            <person name="Sunaga Y."/>
            <person name="Tanaka M."/>
            <person name="Yoshino T."/>
            <person name="Taniguchi T."/>
            <person name="Fukuda Y."/>
            <person name="Nemoto M."/>
            <person name="Matsumoto M."/>
            <person name="Wong P.S."/>
            <person name="Aburatani S."/>
            <person name="Fujibuchi W."/>
        </authorList>
    </citation>
    <scope>NUCLEOTIDE SEQUENCE [LARGE SCALE GENOMIC DNA]</scope>
    <source>
        <strain evidence="6 7">JPCC DA0580</strain>
    </source>
</reference>
<proteinExistence type="predicted"/>
<comment type="caution">
    <text evidence="6">The sequence shown here is derived from an EMBL/GenBank/DDBJ whole genome shotgun (WGS) entry which is preliminary data.</text>
</comment>
<sequence>MDSLPPEHRHYGTVDKLLRKSVSEGQDFLFDSVKFNEELLNLETKYGFPYDSLVSFLRNLHLHHVKKAAPRVKSTLKGILQRYCDGQSIVALAGQVNYPPYLLSRFLVEEISRHGSNKKSLSATMKHPAAVLKTKEDLKQQYAYSEEVGSNTEDGTRLAAEVLRAIDCDPMYGPSHDRQRHLIGVEYEVLLEYQLKELNIPFETETELRHRGTSRTPDILLSYPLSVEVSTKHGTEWKVVYWIDSKALFGDVDTHRVSVLAQAESYIHRFGPGLVLYWFGHAPLDALEDAQGDISIIGWQLPTRFMLPTGEIITRGKTNVFK</sequence>
<dbReference type="InterPro" id="IPR029404">
    <property type="entry name" value="CDIN1"/>
</dbReference>
<evidence type="ECO:0000313" key="7">
    <source>
        <dbReference type="Proteomes" id="UP000198406"/>
    </source>
</evidence>
<name>A0A1Z5K1W0_FISSO</name>
<evidence type="ECO:0000256" key="5">
    <source>
        <dbReference type="ARBA" id="ARBA00023480"/>
    </source>
</evidence>
<dbReference type="Pfam" id="PF14811">
    <property type="entry name" value="TPD"/>
    <property type="match status" value="1"/>
</dbReference>
<evidence type="ECO:0000256" key="3">
    <source>
        <dbReference type="ARBA" id="ARBA00022490"/>
    </source>
</evidence>
<keyword evidence="7" id="KW-1185">Reference proteome</keyword>
<keyword evidence="3" id="KW-0963">Cytoplasm</keyword>
<organism evidence="6 7">
    <name type="scientific">Fistulifera solaris</name>
    <name type="common">Oleaginous diatom</name>
    <dbReference type="NCBI Taxonomy" id="1519565"/>
    <lineage>
        <taxon>Eukaryota</taxon>
        <taxon>Sar</taxon>
        <taxon>Stramenopiles</taxon>
        <taxon>Ochrophyta</taxon>
        <taxon>Bacillariophyta</taxon>
        <taxon>Bacillariophyceae</taxon>
        <taxon>Bacillariophycidae</taxon>
        <taxon>Naviculales</taxon>
        <taxon>Naviculaceae</taxon>
        <taxon>Fistulifera</taxon>
    </lineage>
</organism>
<evidence type="ECO:0000256" key="1">
    <source>
        <dbReference type="ARBA" id="ARBA00004123"/>
    </source>
</evidence>
<evidence type="ECO:0000313" key="6">
    <source>
        <dbReference type="EMBL" id="GAX20273.1"/>
    </source>
</evidence>
<gene>
    <name evidence="6" type="ORF">FisN_6Hh224</name>
</gene>
<dbReference type="GO" id="GO:0005634">
    <property type="term" value="C:nucleus"/>
    <property type="evidence" value="ECO:0007669"/>
    <property type="project" value="UniProtKB-SubCell"/>
</dbReference>
<dbReference type="InParanoid" id="A0A1Z5K1W0"/>
<accession>A0A1Z5K1W0</accession>
<dbReference type="OrthoDB" id="1272at2759"/>
<keyword evidence="4" id="KW-0539">Nucleus</keyword>
<dbReference type="EMBL" id="BDSP01000146">
    <property type="protein sequence ID" value="GAX20273.1"/>
    <property type="molecule type" value="Genomic_DNA"/>
</dbReference>
<dbReference type="AlphaFoldDB" id="A0A1Z5K1W0"/>
<protein>
    <recommendedName>
        <fullName evidence="5">CDAN1-interacting nuclease 1</fullName>
    </recommendedName>
</protein>
<evidence type="ECO:0000256" key="4">
    <source>
        <dbReference type="ARBA" id="ARBA00023242"/>
    </source>
</evidence>
<dbReference type="PANTHER" id="PTHR31661">
    <property type="entry name" value="SIMILAR TO CDNA SEQUENCE BC052040"/>
    <property type="match status" value="1"/>
</dbReference>
<dbReference type="GO" id="GO:0005737">
    <property type="term" value="C:cytoplasm"/>
    <property type="evidence" value="ECO:0007669"/>
    <property type="project" value="UniProtKB-SubCell"/>
</dbReference>
<evidence type="ECO:0000256" key="2">
    <source>
        <dbReference type="ARBA" id="ARBA00004496"/>
    </source>
</evidence>
<comment type="subcellular location">
    <subcellularLocation>
        <location evidence="2">Cytoplasm</location>
    </subcellularLocation>
    <subcellularLocation>
        <location evidence="1">Nucleus</location>
    </subcellularLocation>
</comment>